<name>A0A3S0ZQZ7_ELYCH</name>
<dbReference type="OrthoDB" id="10425043at2759"/>
<evidence type="ECO:0000313" key="2">
    <source>
        <dbReference type="Proteomes" id="UP000271974"/>
    </source>
</evidence>
<dbReference type="AlphaFoldDB" id="A0A3S0ZQZ7"/>
<proteinExistence type="predicted"/>
<protein>
    <submittedName>
        <fullName evidence="1">Uncharacterized protein</fullName>
    </submittedName>
</protein>
<comment type="caution">
    <text evidence="1">The sequence shown here is derived from an EMBL/GenBank/DDBJ whole genome shotgun (WGS) entry which is preliminary data.</text>
</comment>
<gene>
    <name evidence="1" type="ORF">EGW08_019000</name>
</gene>
<keyword evidence="2" id="KW-1185">Reference proteome</keyword>
<sequence>MKKQQSYLEGTHERVIHRHHATCIVKLSTVIGCRKQRDQLALGEKLITIFNNLQTETKSQIQNSILVMSVEELADHVCSKCEGHAPIILPPAHDILVGI</sequence>
<dbReference type="EMBL" id="RQTK01000961">
    <property type="protein sequence ID" value="RUS73241.1"/>
    <property type="molecule type" value="Genomic_DNA"/>
</dbReference>
<evidence type="ECO:0000313" key="1">
    <source>
        <dbReference type="EMBL" id="RUS73241.1"/>
    </source>
</evidence>
<accession>A0A3S0ZQZ7</accession>
<organism evidence="1 2">
    <name type="scientific">Elysia chlorotica</name>
    <name type="common">Eastern emerald elysia</name>
    <name type="synonym">Sea slug</name>
    <dbReference type="NCBI Taxonomy" id="188477"/>
    <lineage>
        <taxon>Eukaryota</taxon>
        <taxon>Metazoa</taxon>
        <taxon>Spiralia</taxon>
        <taxon>Lophotrochozoa</taxon>
        <taxon>Mollusca</taxon>
        <taxon>Gastropoda</taxon>
        <taxon>Heterobranchia</taxon>
        <taxon>Euthyneura</taxon>
        <taxon>Panpulmonata</taxon>
        <taxon>Sacoglossa</taxon>
        <taxon>Placobranchoidea</taxon>
        <taxon>Plakobranchidae</taxon>
        <taxon>Elysia</taxon>
    </lineage>
</organism>
<dbReference type="Proteomes" id="UP000271974">
    <property type="component" value="Unassembled WGS sequence"/>
</dbReference>
<reference evidence="1 2" key="1">
    <citation type="submission" date="2019-01" db="EMBL/GenBank/DDBJ databases">
        <title>A draft genome assembly of the solar-powered sea slug Elysia chlorotica.</title>
        <authorList>
            <person name="Cai H."/>
            <person name="Li Q."/>
            <person name="Fang X."/>
            <person name="Li J."/>
            <person name="Curtis N.E."/>
            <person name="Altenburger A."/>
            <person name="Shibata T."/>
            <person name="Feng M."/>
            <person name="Maeda T."/>
            <person name="Schwartz J.A."/>
            <person name="Shigenobu S."/>
            <person name="Lundholm N."/>
            <person name="Nishiyama T."/>
            <person name="Yang H."/>
            <person name="Hasebe M."/>
            <person name="Li S."/>
            <person name="Pierce S.K."/>
            <person name="Wang J."/>
        </authorList>
    </citation>
    <scope>NUCLEOTIDE SEQUENCE [LARGE SCALE GENOMIC DNA]</scope>
    <source>
        <strain evidence="1">EC2010</strain>
        <tissue evidence="1">Whole organism of an adult</tissue>
    </source>
</reference>